<dbReference type="Proteomes" id="UP000826271">
    <property type="component" value="Unassembled WGS sequence"/>
</dbReference>
<name>A0AAV6XTT8_9LAMI</name>
<gene>
    <name evidence="7" type="ORF">BUALT_Bualt04G0022200</name>
</gene>
<dbReference type="Pfam" id="PF04434">
    <property type="entry name" value="SWIM"/>
    <property type="match status" value="1"/>
</dbReference>
<dbReference type="PANTHER" id="PTHR31973">
    <property type="entry name" value="POLYPROTEIN, PUTATIVE-RELATED"/>
    <property type="match status" value="1"/>
</dbReference>
<evidence type="ECO:0000256" key="1">
    <source>
        <dbReference type="ARBA" id="ARBA00022723"/>
    </source>
</evidence>
<evidence type="ECO:0000256" key="2">
    <source>
        <dbReference type="ARBA" id="ARBA00022771"/>
    </source>
</evidence>
<comment type="caution">
    <text evidence="7">The sequence shown here is derived from an EMBL/GenBank/DDBJ whole genome shotgun (WGS) entry which is preliminary data.</text>
</comment>
<protein>
    <recommendedName>
        <fullName evidence="6">SWIM-type domain-containing protein</fullName>
    </recommendedName>
</protein>
<keyword evidence="8" id="KW-1185">Reference proteome</keyword>
<evidence type="ECO:0000256" key="3">
    <source>
        <dbReference type="ARBA" id="ARBA00022833"/>
    </source>
</evidence>
<evidence type="ECO:0000313" key="8">
    <source>
        <dbReference type="Proteomes" id="UP000826271"/>
    </source>
</evidence>
<dbReference type="SMART" id="SM00575">
    <property type="entry name" value="ZnF_PMZ"/>
    <property type="match status" value="1"/>
</dbReference>
<reference evidence="7" key="1">
    <citation type="submission" date="2019-10" db="EMBL/GenBank/DDBJ databases">
        <authorList>
            <person name="Zhang R."/>
            <person name="Pan Y."/>
            <person name="Wang J."/>
            <person name="Ma R."/>
            <person name="Yu S."/>
        </authorList>
    </citation>
    <scope>NUCLEOTIDE SEQUENCE</scope>
    <source>
        <strain evidence="7">LA-IB0</strain>
        <tissue evidence="7">Leaf</tissue>
    </source>
</reference>
<evidence type="ECO:0000259" key="6">
    <source>
        <dbReference type="PROSITE" id="PS50966"/>
    </source>
</evidence>
<organism evidence="7 8">
    <name type="scientific">Buddleja alternifolia</name>
    <dbReference type="NCBI Taxonomy" id="168488"/>
    <lineage>
        <taxon>Eukaryota</taxon>
        <taxon>Viridiplantae</taxon>
        <taxon>Streptophyta</taxon>
        <taxon>Embryophyta</taxon>
        <taxon>Tracheophyta</taxon>
        <taxon>Spermatophyta</taxon>
        <taxon>Magnoliopsida</taxon>
        <taxon>eudicotyledons</taxon>
        <taxon>Gunneridae</taxon>
        <taxon>Pentapetalae</taxon>
        <taxon>asterids</taxon>
        <taxon>lamiids</taxon>
        <taxon>Lamiales</taxon>
        <taxon>Scrophulariaceae</taxon>
        <taxon>Buddlejeae</taxon>
        <taxon>Buddleja</taxon>
    </lineage>
</organism>
<feature type="region of interest" description="Disordered" evidence="5">
    <location>
        <begin position="103"/>
        <end position="135"/>
    </location>
</feature>
<feature type="domain" description="SWIM-type" evidence="6">
    <location>
        <begin position="26"/>
        <end position="58"/>
    </location>
</feature>
<sequence length="302" mass="34188">MYRAKHKALQMTSGSEEEQFDLLWRFTLHLGEKTCSCRKWQLTGIPCPHAISGMYYMGYKPEDHVADCYKKSTFIRTYSHLMTPLHGPEEWPQSRMPPLQAPIKENMPGRPKKQNRIKSPQEIEEEKANQAKERAKKVVVDNVGNDTGKVGKQGVKMSCRLCGLRTHNIRTCPQNPKNQEKNEHMEVLPPNVERGEKRKRKENDSVNTSRETRRSFKVAGQDHVASTQVSVTGPAIKKRKLLVKRRKPKNPEVVPFTEVASPSKNVAKAPANSTKTKSIQTAPKTNLPQTRSKSTQASPKAT</sequence>
<keyword evidence="2 4" id="KW-0863">Zinc-finger</keyword>
<evidence type="ECO:0000256" key="5">
    <source>
        <dbReference type="SAM" id="MobiDB-lite"/>
    </source>
</evidence>
<feature type="compositionally biased region" description="Basic and acidic residues" evidence="5">
    <location>
        <begin position="193"/>
        <end position="214"/>
    </location>
</feature>
<dbReference type="GO" id="GO:0008270">
    <property type="term" value="F:zinc ion binding"/>
    <property type="evidence" value="ECO:0007669"/>
    <property type="project" value="UniProtKB-KW"/>
</dbReference>
<keyword evidence="3" id="KW-0862">Zinc</keyword>
<proteinExistence type="predicted"/>
<feature type="compositionally biased region" description="Polar residues" evidence="5">
    <location>
        <begin position="271"/>
        <end position="302"/>
    </location>
</feature>
<dbReference type="PROSITE" id="PS50966">
    <property type="entry name" value="ZF_SWIM"/>
    <property type="match status" value="1"/>
</dbReference>
<feature type="compositionally biased region" description="Basic residues" evidence="5">
    <location>
        <begin position="236"/>
        <end position="248"/>
    </location>
</feature>
<dbReference type="InterPro" id="IPR006564">
    <property type="entry name" value="Znf_PMZ"/>
</dbReference>
<evidence type="ECO:0000256" key="4">
    <source>
        <dbReference type="PROSITE-ProRule" id="PRU00325"/>
    </source>
</evidence>
<accession>A0AAV6XTT8</accession>
<dbReference type="AlphaFoldDB" id="A0AAV6XTT8"/>
<keyword evidence="1" id="KW-0479">Metal-binding</keyword>
<dbReference type="PANTHER" id="PTHR31973:SF187">
    <property type="entry name" value="MUTATOR TRANSPOSASE MUDRA PROTEIN"/>
    <property type="match status" value="1"/>
</dbReference>
<dbReference type="InterPro" id="IPR007527">
    <property type="entry name" value="Znf_SWIM"/>
</dbReference>
<feature type="region of interest" description="Disordered" evidence="5">
    <location>
        <begin position="168"/>
        <end position="302"/>
    </location>
</feature>
<feature type="compositionally biased region" description="Basic and acidic residues" evidence="5">
    <location>
        <begin position="126"/>
        <end position="135"/>
    </location>
</feature>
<evidence type="ECO:0000313" key="7">
    <source>
        <dbReference type="EMBL" id="KAG8383522.1"/>
    </source>
</evidence>
<dbReference type="EMBL" id="WHWC01000004">
    <property type="protein sequence ID" value="KAG8383522.1"/>
    <property type="molecule type" value="Genomic_DNA"/>
</dbReference>